<reference evidence="3 4" key="1">
    <citation type="submission" date="2020-01" db="EMBL/GenBank/DDBJ databases">
        <title>Polyphasic characterisation and genomic insights into a novel alkali tolerant bacterium VR-M41.</title>
        <authorList>
            <person name="Vemuluri V.R."/>
        </authorList>
    </citation>
    <scope>NUCLEOTIDE SEQUENCE [LARGE SCALE GENOMIC DNA]</scope>
    <source>
        <strain evidence="3 4">VR-M41</strain>
    </source>
</reference>
<dbReference type="RefSeq" id="WP_166280206.1">
    <property type="nucleotide sequence ID" value="NZ_JAAFGS010000018.1"/>
</dbReference>
<dbReference type="InterPro" id="IPR009677">
    <property type="entry name" value="DUF1266"/>
</dbReference>
<dbReference type="Pfam" id="PF06889">
    <property type="entry name" value="DUF1266"/>
    <property type="match status" value="1"/>
</dbReference>
<gene>
    <name evidence="3" type="ORF">GYN08_23310</name>
</gene>
<protein>
    <submittedName>
        <fullName evidence="3">DUF1266 domain-containing protein</fullName>
    </submittedName>
</protein>
<evidence type="ECO:0000313" key="4">
    <source>
        <dbReference type="Proteomes" id="UP000800303"/>
    </source>
</evidence>
<feature type="region of interest" description="Disordered" evidence="1">
    <location>
        <begin position="220"/>
        <end position="241"/>
    </location>
</feature>
<evidence type="ECO:0000313" key="3">
    <source>
        <dbReference type="EMBL" id="NGZ78228.1"/>
    </source>
</evidence>
<organism evidence="3 4">
    <name type="scientific">Saccharibacillus alkalitolerans</name>
    <dbReference type="NCBI Taxonomy" id="2705290"/>
    <lineage>
        <taxon>Bacteria</taxon>
        <taxon>Bacillati</taxon>
        <taxon>Bacillota</taxon>
        <taxon>Bacilli</taxon>
        <taxon>Bacillales</taxon>
        <taxon>Paenibacillaceae</taxon>
        <taxon>Saccharibacillus</taxon>
    </lineage>
</organism>
<accession>A0ABX0FDX1</accession>
<dbReference type="EMBL" id="JAAFGS010000018">
    <property type="protein sequence ID" value="NGZ78228.1"/>
    <property type="molecule type" value="Genomic_DNA"/>
</dbReference>
<proteinExistence type="predicted"/>
<comment type="caution">
    <text evidence="3">The sequence shown here is derived from an EMBL/GenBank/DDBJ whole genome shotgun (WGS) entry which is preliminary data.</text>
</comment>
<name>A0ABX0FDX1_9BACL</name>
<feature type="domain" description="DUF1266" evidence="2">
    <location>
        <begin position="49"/>
        <end position="214"/>
    </location>
</feature>
<sequence>MDTLRMRETDERSLRAFAIGAVLFQMNGLLEETGFAWPASRRDELRKLLAHTWSVKDEDTLERHLNWLWEEGGQASYRKTEMFLSALSFRDRERYFEQLQGNAALFNHARLVQMYSGKLPRAGIAAWDLGQYVFICRTAHSAGWLEAGRSLELAAAAARRAQRIYRDWTEFAAAYLAGRQIWTNQPSAEAAKPYVDCVSKLLTHPNSLWQRLDWEMPLGTESGPGNTSDLQNPLGRLQKEE</sequence>
<dbReference type="Proteomes" id="UP000800303">
    <property type="component" value="Unassembled WGS sequence"/>
</dbReference>
<evidence type="ECO:0000259" key="2">
    <source>
        <dbReference type="Pfam" id="PF06889"/>
    </source>
</evidence>
<keyword evidence="4" id="KW-1185">Reference proteome</keyword>
<evidence type="ECO:0000256" key="1">
    <source>
        <dbReference type="SAM" id="MobiDB-lite"/>
    </source>
</evidence>